<dbReference type="Pfam" id="PF06200">
    <property type="entry name" value="tify"/>
    <property type="match status" value="1"/>
</dbReference>
<evidence type="ECO:0000313" key="5">
    <source>
        <dbReference type="Proteomes" id="UP000087171"/>
    </source>
</evidence>
<sequence>MDGVTVKVEPEQFMVLESSSIAADCVDGVSSNMGDVSMMNLSGNKSMPSSGLNAVIPNTSQLTIFYNGSICIYDGIPAEKVHEIMLIAAASAKSTEMKKIGKQSPILSTVPTRPSFPHGTIDNIASPQALCFPAKNSSICKLQEFPIARRHSLQRFLEKRRDRLGSKAPYPSSPSTKVADNLENNLCADNSPDSVSLKRPDEKFQPTISAS</sequence>
<reference evidence="6" key="2">
    <citation type="submission" date="2025-08" db="UniProtKB">
        <authorList>
            <consortium name="RefSeq"/>
        </authorList>
    </citation>
    <scope>IDENTIFICATION</scope>
    <source>
        <tissue evidence="6">Etiolated seedlings</tissue>
    </source>
</reference>
<keyword evidence="5" id="KW-1185">Reference proteome</keyword>
<dbReference type="SMART" id="SM00979">
    <property type="entry name" value="TIFY"/>
    <property type="match status" value="1"/>
</dbReference>
<dbReference type="PaxDb" id="3827-XP_004488159.1"/>
<dbReference type="OrthoDB" id="649989at2759"/>
<dbReference type="AlphaFoldDB" id="A0A1S2XHJ5"/>
<dbReference type="InterPro" id="IPR010399">
    <property type="entry name" value="Tify_dom"/>
</dbReference>
<dbReference type="PANTHER" id="PTHR33077">
    <property type="entry name" value="PROTEIN TIFY 4A-RELATED-RELATED"/>
    <property type="match status" value="1"/>
</dbReference>
<dbReference type="eggNOG" id="ENOG502S12Y">
    <property type="taxonomic scope" value="Eukaryota"/>
</dbReference>
<dbReference type="PROSITE" id="PS51320">
    <property type="entry name" value="TIFY"/>
    <property type="match status" value="1"/>
</dbReference>
<accession>A0A1S2XHJ5</accession>
<dbReference type="GO" id="GO:0005634">
    <property type="term" value="C:nucleus"/>
    <property type="evidence" value="ECO:0007669"/>
    <property type="project" value="UniProtKB-SubCell"/>
</dbReference>
<dbReference type="GO" id="GO:0009611">
    <property type="term" value="P:response to wounding"/>
    <property type="evidence" value="ECO:0007669"/>
    <property type="project" value="UniProtKB-UniRule"/>
</dbReference>
<feature type="region of interest" description="Disordered" evidence="3">
    <location>
        <begin position="162"/>
        <end position="211"/>
    </location>
</feature>
<evidence type="ECO:0000256" key="3">
    <source>
        <dbReference type="SAM" id="MobiDB-lite"/>
    </source>
</evidence>
<comment type="domain">
    <text evidence="2">The jas domain is required for interaction with COI1.</text>
</comment>
<comment type="function">
    <text evidence="2">Repressor of jasmonate responses.</text>
</comment>
<comment type="subcellular location">
    <subcellularLocation>
        <location evidence="2">Nucleus</location>
    </subcellularLocation>
</comment>
<feature type="domain" description="Tify" evidence="4">
    <location>
        <begin position="55"/>
        <end position="90"/>
    </location>
</feature>
<evidence type="ECO:0000259" key="4">
    <source>
        <dbReference type="PROSITE" id="PS51320"/>
    </source>
</evidence>
<proteinExistence type="inferred from homology"/>
<name>A0A1S2XHJ5_CICAR</name>
<organism evidence="5 6">
    <name type="scientific">Cicer arietinum</name>
    <name type="common">Chickpea</name>
    <name type="synonym">Garbanzo</name>
    <dbReference type="NCBI Taxonomy" id="3827"/>
    <lineage>
        <taxon>Eukaryota</taxon>
        <taxon>Viridiplantae</taxon>
        <taxon>Streptophyta</taxon>
        <taxon>Embryophyta</taxon>
        <taxon>Tracheophyta</taxon>
        <taxon>Spermatophyta</taxon>
        <taxon>Magnoliopsida</taxon>
        <taxon>eudicotyledons</taxon>
        <taxon>Gunneridae</taxon>
        <taxon>Pentapetalae</taxon>
        <taxon>rosids</taxon>
        <taxon>fabids</taxon>
        <taxon>Fabales</taxon>
        <taxon>Fabaceae</taxon>
        <taxon>Papilionoideae</taxon>
        <taxon>50 kb inversion clade</taxon>
        <taxon>NPAAA clade</taxon>
        <taxon>Hologalegina</taxon>
        <taxon>IRL clade</taxon>
        <taxon>Cicereae</taxon>
        <taxon>Cicer</taxon>
    </lineage>
</organism>
<evidence type="ECO:0000256" key="2">
    <source>
        <dbReference type="RuleBase" id="RU369065"/>
    </source>
</evidence>
<dbReference type="GO" id="GO:2000022">
    <property type="term" value="P:regulation of jasmonic acid mediated signaling pathway"/>
    <property type="evidence" value="ECO:0007669"/>
    <property type="project" value="UniProtKB-UniRule"/>
</dbReference>
<evidence type="ECO:0000313" key="6">
    <source>
        <dbReference type="RefSeq" id="XP_004488159.1"/>
    </source>
</evidence>
<reference evidence="5" key="1">
    <citation type="journal article" date="2013" name="Nat. Biotechnol.">
        <title>Draft genome sequence of chickpea (Cicer arietinum) provides a resource for trait improvement.</title>
        <authorList>
            <person name="Varshney R.K."/>
            <person name="Song C."/>
            <person name="Saxena R.K."/>
            <person name="Azam S."/>
            <person name="Yu S."/>
            <person name="Sharpe A.G."/>
            <person name="Cannon S."/>
            <person name="Baek J."/>
            <person name="Rosen B.D."/>
            <person name="Tar'an B."/>
            <person name="Millan T."/>
            <person name="Zhang X."/>
            <person name="Ramsay L.D."/>
            <person name="Iwata A."/>
            <person name="Wang Y."/>
            <person name="Nelson W."/>
            <person name="Farmer A.D."/>
            <person name="Gaur P.M."/>
            <person name="Soderlund C."/>
            <person name="Penmetsa R.V."/>
            <person name="Xu C."/>
            <person name="Bharti A.K."/>
            <person name="He W."/>
            <person name="Winter P."/>
            <person name="Zhao S."/>
            <person name="Hane J.K."/>
            <person name="Carrasquilla-Garcia N."/>
            <person name="Condie J.A."/>
            <person name="Upadhyaya H.D."/>
            <person name="Luo M.C."/>
            <person name="Thudi M."/>
            <person name="Gowda C.L."/>
            <person name="Singh N.P."/>
            <person name="Lichtenzveig J."/>
            <person name="Gali K.K."/>
            <person name="Rubio J."/>
            <person name="Nadarajan N."/>
            <person name="Dolezel J."/>
            <person name="Bansal K.C."/>
            <person name="Xu X."/>
            <person name="Edwards D."/>
            <person name="Zhang G."/>
            <person name="Kahl G."/>
            <person name="Gil J."/>
            <person name="Singh K.B."/>
            <person name="Datta S.K."/>
            <person name="Jackson S.A."/>
            <person name="Wang J."/>
            <person name="Cook D.R."/>
        </authorList>
    </citation>
    <scope>NUCLEOTIDE SEQUENCE [LARGE SCALE GENOMIC DNA]</scope>
    <source>
        <strain evidence="5">cv. CDC Frontier</strain>
    </source>
</reference>
<dbReference type="GeneID" id="101515051"/>
<evidence type="ECO:0000256" key="1">
    <source>
        <dbReference type="ARBA" id="ARBA00008614"/>
    </source>
</evidence>
<keyword evidence="2" id="KW-1184">Jasmonic acid signaling pathway</keyword>
<gene>
    <name evidence="6" type="primary">LOC101515051</name>
</gene>
<dbReference type="Proteomes" id="UP000087171">
    <property type="component" value="Chromosome Ca1"/>
</dbReference>
<keyword evidence="2" id="KW-0539">Nucleus</keyword>
<comment type="similarity">
    <text evidence="1 2">Belongs to the TIFY/JAZ family.</text>
</comment>
<protein>
    <recommendedName>
        <fullName evidence="2">Protein TIFY</fullName>
    </recommendedName>
    <alternativeName>
        <fullName evidence="2">Jasmonate ZIM domain-containing protein</fullName>
    </alternativeName>
</protein>
<feature type="compositionally biased region" description="Polar residues" evidence="3">
    <location>
        <begin position="173"/>
        <end position="194"/>
    </location>
</feature>
<dbReference type="RefSeq" id="XP_004488159.1">
    <property type="nucleotide sequence ID" value="XM_004488102.2"/>
</dbReference>
<dbReference type="InterPro" id="IPR018467">
    <property type="entry name" value="CCT_CS"/>
</dbReference>
<dbReference type="GO" id="GO:0031347">
    <property type="term" value="P:regulation of defense response"/>
    <property type="evidence" value="ECO:0007669"/>
    <property type="project" value="UniProtKB-UniRule"/>
</dbReference>
<dbReference type="InterPro" id="IPR040390">
    <property type="entry name" value="TIFY/JAZ"/>
</dbReference>
<dbReference type="KEGG" id="cam:101515051"/>
<dbReference type="PANTHER" id="PTHR33077:SF61">
    <property type="entry name" value="PROTEIN TIFY 3A-RELATED"/>
    <property type="match status" value="1"/>
</dbReference>
<dbReference type="STRING" id="3827.A0A1S2XHJ5"/>
<dbReference type="Pfam" id="PF09425">
    <property type="entry name" value="Jas_motif"/>
    <property type="match status" value="1"/>
</dbReference>